<proteinExistence type="predicted"/>
<evidence type="ECO:0000313" key="1">
    <source>
        <dbReference type="EMBL" id="GAG00227.1"/>
    </source>
</evidence>
<protein>
    <submittedName>
        <fullName evidence="1">Uncharacterized protein</fullName>
    </submittedName>
</protein>
<comment type="caution">
    <text evidence="1">The sequence shown here is derived from an EMBL/GenBank/DDBJ whole genome shotgun (WGS) entry which is preliminary data.</text>
</comment>
<organism evidence="1">
    <name type="scientific">marine sediment metagenome</name>
    <dbReference type="NCBI Taxonomy" id="412755"/>
    <lineage>
        <taxon>unclassified sequences</taxon>
        <taxon>metagenomes</taxon>
        <taxon>ecological metagenomes</taxon>
    </lineage>
</organism>
<dbReference type="EMBL" id="BARS01028989">
    <property type="protein sequence ID" value="GAG00227.1"/>
    <property type="molecule type" value="Genomic_DNA"/>
</dbReference>
<sequence length="34" mass="3658">MPDGAWNGKPCFIVGGGPSLKGFDWTKLNGHRTI</sequence>
<feature type="non-terminal residue" evidence="1">
    <location>
        <position position="34"/>
    </location>
</feature>
<gene>
    <name evidence="1" type="ORF">S01H1_45373</name>
</gene>
<reference evidence="1" key="1">
    <citation type="journal article" date="2014" name="Front. Microbiol.">
        <title>High frequency of phylogenetically diverse reductive dehalogenase-homologous genes in deep subseafloor sedimentary metagenomes.</title>
        <authorList>
            <person name="Kawai M."/>
            <person name="Futagami T."/>
            <person name="Toyoda A."/>
            <person name="Takaki Y."/>
            <person name="Nishi S."/>
            <person name="Hori S."/>
            <person name="Arai W."/>
            <person name="Tsubouchi T."/>
            <person name="Morono Y."/>
            <person name="Uchiyama I."/>
            <person name="Ito T."/>
            <person name="Fujiyama A."/>
            <person name="Inagaki F."/>
            <person name="Takami H."/>
        </authorList>
    </citation>
    <scope>NUCLEOTIDE SEQUENCE</scope>
    <source>
        <strain evidence="1">Expedition CK06-06</strain>
    </source>
</reference>
<name>X0ULQ9_9ZZZZ</name>
<dbReference type="AlphaFoldDB" id="X0ULQ9"/>
<accession>X0ULQ9</accession>